<dbReference type="OrthoDB" id="647860at2"/>
<dbReference type="AlphaFoldDB" id="A0A1I5ZPQ2"/>
<dbReference type="RefSeq" id="WP_092675397.1">
    <property type="nucleotide sequence ID" value="NZ_FOXS01000004.1"/>
</dbReference>
<dbReference type="Proteomes" id="UP000199029">
    <property type="component" value="Unassembled WGS sequence"/>
</dbReference>
<evidence type="ECO:0000313" key="2">
    <source>
        <dbReference type="Proteomes" id="UP000199029"/>
    </source>
</evidence>
<gene>
    <name evidence="1" type="ORF">SAMN04515668_3104</name>
</gene>
<dbReference type="EMBL" id="FOXS01000004">
    <property type="protein sequence ID" value="SFQ58464.1"/>
    <property type="molecule type" value="Genomic_DNA"/>
</dbReference>
<organism evidence="1 2">
    <name type="scientific">Hymenobacter arizonensis</name>
    <name type="common">Siccationidurans arizonensis</name>
    <dbReference type="NCBI Taxonomy" id="1227077"/>
    <lineage>
        <taxon>Bacteria</taxon>
        <taxon>Pseudomonadati</taxon>
        <taxon>Bacteroidota</taxon>
        <taxon>Cytophagia</taxon>
        <taxon>Cytophagales</taxon>
        <taxon>Hymenobacteraceae</taxon>
        <taxon>Hymenobacter</taxon>
    </lineage>
</organism>
<reference evidence="2" key="1">
    <citation type="submission" date="2016-10" db="EMBL/GenBank/DDBJ databases">
        <authorList>
            <person name="Varghese N."/>
            <person name="Submissions S."/>
        </authorList>
    </citation>
    <scope>NUCLEOTIDE SEQUENCE [LARGE SCALE GENOMIC DNA]</scope>
    <source>
        <strain evidence="2">OR362-8,ATCC BAA-1266,JCM 13504</strain>
    </source>
</reference>
<proteinExistence type="predicted"/>
<name>A0A1I5ZPQ2_HYMAR</name>
<protein>
    <submittedName>
        <fullName evidence="1">Uncharacterized protein</fullName>
    </submittedName>
</protein>
<dbReference type="STRING" id="1227077.SAMN04515668_3104"/>
<sequence length="241" mass="26570">MSLVKTSGIISQHEFEQYAAEWTRLTHSANGAELQEVFQASKNKLIQGVDFPLTDVIQLLSTVGAHHIKARFIINNDSSAAKPYFTLALLATDRLGARLSSYYSTNELVEKEITDADGMNVADILARKWLQQWAALKKVSPALFDTTYGPLRGYTFDLKDFMKPLSELKKASPAQLEQASLRISFGLHEFYRSTGPDTDAKVHSFGLVVHLANLGNANPAGANLEEFSPFYDVSAPCPPTC</sequence>
<evidence type="ECO:0000313" key="1">
    <source>
        <dbReference type="EMBL" id="SFQ58464.1"/>
    </source>
</evidence>
<accession>A0A1I5ZPQ2</accession>
<keyword evidence="2" id="KW-1185">Reference proteome</keyword>